<accession>H5Y2A8</accession>
<dbReference type="Gene3D" id="3.50.50.60">
    <property type="entry name" value="FAD/NAD(P)-binding domain"/>
    <property type="match status" value="2"/>
</dbReference>
<dbReference type="InterPro" id="IPR017900">
    <property type="entry name" value="4Fe4S_Fe_S_CS"/>
</dbReference>
<dbReference type="GO" id="GO:0016491">
    <property type="term" value="F:oxidoreductase activity"/>
    <property type="evidence" value="ECO:0007669"/>
    <property type="project" value="InterPro"/>
</dbReference>
<dbReference type="PANTHER" id="PTHR42783:SF3">
    <property type="entry name" value="GLUTAMATE SYNTHASE [NADPH] SMALL CHAIN-RELATED"/>
    <property type="match status" value="1"/>
</dbReference>
<proteinExistence type="predicted"/>
<dbReference type="InterPro" id="IPR017701">
    <property type="entry name" value="Se_rdtase_YgfK"/>
</dbReference>
<dbReference type="PROSITE" id="PS00198">
    <property type="entry name" value="4FE4S_FER_1"/>
    <property type="match status" value="1"/>
</dbReference>
<dbReference type="InterPro" id="IPR023753">
    <property type="entry name" value="FAD/NAD-binding_dom"/>
</dbReference>
<keyword evidence="2" id="KW-0408">Iron</keyword>
<evidence type="ECO:0000256" key="3">
    <source>
        <dbReference type="ARBA" id="ARBA00023014"/>
    </source>
</evidence>
<dbReference type="PRINTS" id="PR00419">
    <property type="entry name" value="ADXRDTASE"/>
</dbReference>
<dbReference type="SUPFAM" id="SSF46548">
    <property type="entry name" value="alpha-helical ferredoxin"/>
    <property type="match status" value="2"/>
</dbReference>
<dbReference type="Pfam" id="PF07992">
    <property type="entry name" value="Pyr_redox_2"/>
    <property type="match status" value="1"/>
</dbReference>
<dbReference type="PANTHER" id="PTHR42783">
    <property type="entry name" value="GLUTAMATE SYNTHASE [NADPH] SMALL CHAIN"/>
    <property type="match status" value="1"/>
</dbReference>
<reference evidence="5 6" key="1">
    <citation type="submission" date="2011-11" db="EMBL/GenBank/DDBJ databases">
        <title>The Noncontiguous Finished genome of Desulfosporosinus youngiae DSM 17734.</title>
        <authorList>
            <consortium name="US DOE Joint Genome Institute (JGI-PGF)"/>
            <person name="Lucas S."/>
            <person name="Han J."/>
            <person name="Lapidus A."/>
            <person name="Cheng J.-F."/>
            <person name="Goodwin L."/>
            <person name="Pitluck S."/>
            <person name="Peters L."/>
            <person name="Ovchinnikova G."/>
            <person name="Lu M."/>
            <person name="Land M.L."/>
            <person name="Hauser L."/>
            <person name="Pester M."/>
            <person name="Spring S."/>
            <person name="Ollivier B."/>
            <person name="Rattei T."/>
            <person name="Klenk H.-P."/>
            <person name="Wagner M."/>
            <person name="Loy A."/>
            <person name="Woyke T.J."/>
        </authorList>
    </citation>
    <scope>NUCLEOTIDE SEQUENCE [LARGE SCALE GENOMIC DNA]</scope>
    <source>
        <strain evidence="5 6">DSM 17734</strain>
    </source>
</reference>
<dbReference type="RefSeq" id="WP_007780854.1">
    <property type="nucleotide sequence ID" value="NZ_CM001441.1"/>
</dbReference>
<gene>
    <name evidence="5" type="ORF">DesyoDRAFT_1291</name>
</gene>
<dbReference type="InterPro" id="IPR009051">
    <property type="entry name" value="Helical_ferredxn"/>
</dbReference>
<sequence length="1022" mass="114238">MMSDKMIPIPFQKLINWTFEEYKRSQTIFGVSDVKFFRKNSGGQIQLFGETMDTPVGPAAGPHTQLAQNIIASYLSGSRFFELKSVQIMDELEIPKPCILAEDECYNTEWSTELPIMGAFDEYVKAWFALHVLQKELFGQSDRGFMFNMSVGYDLKGIQSPKVDQFIEGLKDASGTAVFKECLASLLENIDQFKNIDRSYIEQISPNICTSITLSTMHGCPPAEIEAIIKYLLSEKKLHTFVKMNPTLLGYEYVRNTFDKMGYKYILLREESFTHDLQFTDGVEMLKRLKVFAKEQHKDFGVKMSNTLPVKIGRSELPGEEMYMSGRALYPLTINLAYKLASEFEGDLKISYSGGADAFNIDRIFETGIQPITVATTLLKPGAYMRFKQMAEILDPLMTNKEAGKLDMNKLQALAESAFNDANHLKEKRDLINRKTELKLPVLDCFIAPCTVGCPIEQDVPEYLRLVGEGRYEEAFDVIVSKNPFPFITGTICTHNCMTKCTRLDYDESVHIRGQKLVAAEKGYDAYMQKIPALKPESSAKVAVIGAGPSGLAAAYFLAKGGLEVTVFDKRAKAGGTVEYVIPEFRISREAINKDIKLIEKMGVKFEFGIDPNFSVADYKAKGFKYVYVAIGAGKTNNLDIQGDTEQVMGAIPFLESFNANKDALKLGKNVAVVGGGNSAMDAARAALRVEGVENVYIVYRRTKDYMPADHEELIYAEEDGVIFKELLAPISLTKGVLKCQKMALGQPDASGRMRPVAVEGEFEELPVDTVLSAIGELIDYDVLKNNGIEIGEKGKILVNDETLETSVENVFIGGDALVGPWTVVGAAKHGTMAAKAILEKEQREFKQEYTSNISFDHQKQLLEIAEKKAVMKPVADHKLESDRCLECNKVCNICAEVCPNRANLMIPVNGKGLTNMNQILHVDGMCNVCGNCGTFCPYSSEPYKVKLTLFWTEKDFNDSPNIGFYFLDNGSKGEFMLRLDEKITKVKFDESGNTDVPMDEKMAAFVWTVYKDYEYLYKVLN</sequence>
<evidence type="ECO:0000313" key="6">
    <source>
        <dbReference type="Proteomes" id="UP000005104"/>
    </source>
</evidence>
<dbReference type="SUPFAM" id="SSF51395">
    <property type="entry name" value="FMN-linked oxidoreductases"/>
    <property type="match status" value="1"/>
</dbReference>
<dbReference type="eggNOG" id="COG1143">
    <property type="taxonomic scope" value="Bacteria"/>
</dbReference>
<dbReference type="PROSITE" id="PS51379">
    <property type="entry name" value="4FE4S_FER_2"/>
    <property type="match status" value="1"/>
</dbReference>
<keyword evidence="3" id="KW-0411">Iron-sulfur</keyword>
<evidence type="ECO:0000256" key="2">
    <source>
        <dbReference type="ARBA" id="ARBA00023004"/>
    </source>
</evidence>
<feature type="domain" description="4Fe-4S ferredoxin-type" evidence="4">
    <location>
        <begin position="878"/>
        <end position="909"/>
    </location>
</feature>
<dbReference type="SUPFAM" id="SSF51971">
    <property type="entry name" value="Nucleotide-binding domain"/>
    <property type="match status" value="2"/>
</dbReference>
<protein>
    <submittedName>
        <fullName evidence="5">Putative selenate reductase, YgfK subunit</fullName>
    </submittedName>
</protein>
<evidence type="ECO:0000256" key="1">
    <source>
        <dbReference type="ARBA" id="ARBA00022723"/>
    </source>
</evidence>
<dbReference type="InterPro" id="IPR017896">
    <property type="entry name" value="4Fe4S_Fe-S-bd"/>
</dbReference>
<dbReference type="EMBL" id="CM001441">
    <property type="protein sequence ID" value="EHQ88456.1"/>
    <property type="molecule type" value="Genomic_DNA"/>
</dbReference>
<dbReference type="STRING" id="768710.DesyoDRAFT_1291"/>
<dbReference type="OrthoDB" id="9803192at2"/>
<dbReference type="InterPro" id="IPR028261">
    <property type="entry name" value="DPD_II"/>
</dbReference>
<dbReference type="eggNOG" id="COG0493">
    <property type="taxonomic scope" value="Bacteria"/>
</dbReference>
<keyword evidence="1" id="KW-0479">Metal-binding</keyword>
<dbReference type="HOGENOM" id="CLU_014791_0_0_9"/>
<dbReference type="GO" id="GO:0046872">
    <property type="term" value="F:metal ion binding"/>
    <property type="evidence" value="ECO:0007669"/>
    <property type="project" value="UniProtKB-KW"/>
</dbReference>
<organism evidence="5 6">
    <name type="scientific">Desulfosporosinus youngiae DSM 17734</name>
    <dbReference type="NCBI Taxonomy" id="768710"/>
    <lineage>
        <taxon>Bacteria</taxon>
        <taxon>Bacillati</taxon>
        <taxon>Bacillota</taxon>
        <taxon>Clostridia</taxon>
        <taxon>Eubacteriales</taxon>
        <taxon>Desulfitobacteriaceae</taxon>
        <taxon>Desulfosporosinus</taxon>
    </lineage>
</organism>
<dbReference type="Gene3D" id="1.10.1060.10">
    <property type="entry name" value="Alpha-helical ferredoxin"/>
    <property type="match status" value="1"/>
</dbReference>
<dbReference type="AlphaFoldDB" id="H5Y2A8"/>
<dbReference type="GO" id="GO:0051536">
    <property type="term" value="F:iron-sulfur cluster binding"/>
    <property type="evidence" value="ECO:0007669"/>
    <property type="project" value="UniProtKB-KW"/>
</dbReference>
<dbReference type="Pfam" id="PF14691">
    <property type="entry name" value="Fer4_20"/>
    <property type="match status" value="1"/>
</dbReference>
<evidence type="ECO:0000259" key="4">
    <source>
        <dbReference type="PROSITE" id="PS51379"/>
    </source>
</evidence>
<evidence type="ECO:0000313" key="5">
    <source>
        <dbReference type="EMBL" id="EHQ88456.1"/>
    </source>
</evidence>
<name>H5Y2A8_9FIRM</name>
<dbReference type="NCBIfam" id="TIGR03315">
    <property type="entry name" value="Se_ygfK"/>
    <property type="match status" value="1"/>
</dbReference>
<dbReference type="Proteomes" id="UP000005104">
    <property type="component" value="Chromosome"/>
</dbReference>
<keyword evidence="6" id="KW-1185">Reference proteome</keyword>
<dbReference type="InterPro" id="IPR036188">
    <property type="entry name" value="FAD/NAD-bd_sf"/>
</dbReference>